<dbReference type="STRING" id="1246995.AFR_28100"/>
<protein>
    <recommendedName>
        <fullName evidence="3">PD-(D/E)XK nuclease superfamily protein</fullName>
    </recommendedName>
</protein>
<dbReference type="PATRIC" id="fig|1246995.3.peg.5696"/>
<dbReference type="Proteomes" id="UP000017746">
    <property type="component" value="Chromosome"/>
</dbReference>
<proteinExistence type="predicted"/>
<accession>U5W7F2</accession>
<dbReference type="KEGG" id="afs:AFR_28100"/>
<reference evidence="1 2" key="1">
    <citation type="journal article" date="2014" name="J. Biotechnol.">
        <title>Complete genome sequence of the actinobacterium Actinoplanes friuliensis HAG 010964, producer of the lipopeptide antibiotic friulimycin.</title>
        <authorList>
            <person name="Ruckert C."/>
            <person name="Szczepanowski R."/>
            <person name="Albersmeier A."/>
            <person name="Goesmann A."/>
            <person name="Fischer N."/>
            <person name="Steinkamper A."/>
            <person name="Puhler A."/>
            <person name="Biener R."/>
            <person name="Schwartz D."/>
            <person name="Kalinowski J."/>
        </authorList>
    </citation>
    <scope>NUCLEOTIDE SEQUENCE [LARGE SCALE GENOMIC DNA]</scope>
    <source>
        <strain evidence="1 2">DSM 7358</strain>
    </source>
</reference>
<evidence type="ECO:0008006" key="3">
    <source>
        <dbReference type="Google" id="ProtNLM"/>
    </source>
</evidence>
<dbReference type="EMBL" id="CP006272">
    <property type="protein sequence ID" value="AGZ43881.1"/>
    <property type="molecule type" value="Genomic_DNA"/>
</dbReference>
<gene>
    <name evidence="1" type="ORF">AFR_28100</name>
</gene>
<sequence>MAHRALRFLLRDSRHPEVAANNTLMALLDDDRGLRAAFLAAVGRLSRRDLGDCHITREAHTVDPVTGRPSRRDFLLSSTAGSRAIVETKVDSSLTSGDQAERYFSQLLPDGVLILVTRTPLLSGLAAAASAQLGLPLEPEDGVYRGGRGGRDVLVLSWSRLLGSVVTAAGTPFDEVAALEAAIEGVTDFVPFTSAVQDTANGVLVRQISRIAEQVAYELKLRLEASSVKVDSVGARQYRSWSCWTLVTILQHQLWVGYDAEQWALTPGDPDQPQSGPDAGPAPSPFWMNRWYNPVSPARHDPAVVAARRARLDRLGVARPLEVPVGVSESAVVESLVTAAFTHIARISEALHTDPELSGAVPSAAEAPEEG</sequence>
<keyword evidence="2" id="KW-1185">Reference proteome</keyword>
<organism evidence="1 2">
    <name type="scientific">Actinoplanes friuliensis DSM 7358</name>
    <dbReference type="NCBI Taxonomy" id="1246995"/>
    <lineage>
        <taxon>Bacteria</taxon>
        <taxon>Bacillati</taxon>
        <taxon>Actinomycetota</taxon>
        <taxon>Actinomycetes</taxon>
        <taxon>Micromonosporales</taxon>
        <taxon>Micromonosporaceae</taxon>
        <taxon>Actinoplanes</taxon>
    </lineage>
</organism>
<name>U5W7F2_9ACTN</name>
<evidence type="ECO:0000313" key="1">
    <source>
        <dbReference type="EMBL" id="AGZ43881.1"/>
    </source>
</evidence>
<evidence type="ECO:0000313" key="2">
    <source>
        <dbReference type="Proteomes" id="UP000017746"/>
    </source>
</evidence>
<dbReference type="AlphaFoldDB" id="U5W7F2"/>
<dbReference type="HOGENOM" id="CLU_745207_0_0_11"/>